<dbReference type="PANTHER" id="PTHR43451">
    <property type="entry name" value="ACETYLTRANSFERASE (GNAT) FAMILY PROTEIN"/>
    <property type="match status" value="1"/>
</dbReference>
<organism evidence="2 3">
    <name type="scientific">Formosa sediminum</name>
    <dbReference type="NCBI Taxonomy" id="2594004"/>
    <lineage>
        <taxon>Bacteria</taxon>
        <taxon>Pseudomonadati</taxon>
        <taxon>Bacteroidota</taxon>
        <taxon>Flavobacteriia</taxon>
        <taxon>Flavobacteriales</taxon>
        <taxon>Flavobacteriaceae</taxon>
        <taxon>Formosa</taxon>
    </lineage>
</organism>
<dbReference type="OrthoDB" id="424368at2"/>
<dbReference type="PROSITE" id="PS51186">
    <property type="entry name" value="GNAT"/>
    <property type="match status" value="1"/>
</dbReference>
<evidence type="ECO:0000259" key="1">
    <source>
        <dbReference type="PROSITE" id="PS51186"/>
    </source>
</evidence>
<reference evidence="2 3" key="1">
    <citation type="submission" date="2019-07" db="EMBL/GenBank/DDBJ databases">
        <title>Genome sequencing for Formosa sp. PS13.</title>
        <authorList>
            <person name="Park S.-J."/>
        </authorList>
    </citation>
    <scope>NUCLEOTIDE SEQUENCE [LARGE SCALE GENOMIC DNA]</scope>
    <source>
        <strain evidence="2 3">PS13</strain>
    </source>
</reference>
<dbReference type="CDD" id="cd04301">
    <property type="entry name" value="NAT_SF"/>
    <property type="match status" value="1"/>
</dbReference>
<dbReference type="Gene3D" id="3.40.630.30">
    <property type="match status" value="1"/>
</dbReference>
<dbReference type="GO" id="GO:0016747">
    <property type="term" value="F:acyltransferase activity, transferring groups other than amino-acyl groups"/>
    <property type="evidence" value="ECO:0007669"/>
    <property type="project" value="InterPro"/>
</dbReference>
<dbReference type="InterPro" id="IPR052564">
    <property type="entry name" value="N-acetyltrans/Recomb-assoc"/>
</dbReference>
<accession>A0A516GM11</accession>
<dbReference type="EMBL" id="CP041637">
    <property type="protein sequence ID" value="QDO92558.1"/>
    <property type="molecule type" value="Genomic_DNA"/>
</dbReference>
<dbReference type="PANTHER" id="PTHR43451:SF1">
    <property type="entry name" value="ACETYLTRANSFERASE"/>
    <property type="match status" value="1"/>
</dbReference>
<name>A0A516GM11_9FLAO</name>
<evidence type="ECO:0000313" key="3">
    <source>
        <dbReference type="Proteomes" id="UP000319209"/>
    </source>
</evidence>
<dbReference type="Pfam" id="PF13673">
    <property type="entry name" value="Acetyltransf_10"/>
    <property type="match status" value="1"/>
</dbReference>
<protein>
    <submittedName>
        <fullName evidence="2">GNAT family N-acetyltransferase</fullName>
    </submittedName>
</protein>
<sequence length="155" mass="18079">MDITIRQATPEDVADITTLFRDTIINVNALDYNEKQIAAWASVANDTDIWIERISDFYFIVAERDTEIVGFAYLKKGYYLDGLFVHKDHQRQGIASALLRTIESQVMIEDYPEIRTDVSITALPFFEDRYFDIVKKQKKTFKGMAFQNYIMKKTL</sequence>
<dbReference type="RefSeq" id="WP_143379468.1">
    <property type="nucleotide sequence ID" value="NZ_CP041637.1"/>
</dbReference>
<keyword evidence="3" id="KW-1185">Reference proteome</keyword>
<dbReference type="SUPFAM" id="SSF55729">
    <property type="entry name" value="Acyl-CoA N-acyltransferases (Nat)"/>
    <property type="match status" value="1"/>
</dbReference>
<dbReference type="KEGG" id="fop:FNB79_00690"/>
<dbReference type="Proteomes" id="UP000319209">
    <property type="component" value="Chromosome"/>
</dbReference>
<dbReference type="AlphaFoldDB" id="A0A516GM11"/>
<dbReference type="InterPro" id="IPR016181">
    <property type="entry name" value="Acyl_CoA_acyltransferase"/>
</dbReference>
<feature type="domain" description="N-acetyltransferase" evidence="1">
    <location>
        <begin position="3"/>
        <end position="155"/>
    </location>
</feature>
<gene>
    <name evidence="2" type="ORF">FNB79_00690</name>
</gene>
<evidence type="ECO:0000313" key="2">
    <source>
        <dbReference type="EMBL" id="QDO92558.1"/>
    </source>
</evidence>
<keyword evidence="2" id="KW-0808">Transferase</keyword>
<dbReference type="InterPro" id="IPR000182">
    <property type="entry name" value="GNAT_dom"/>
</dbReference>
<proteinExistence type="predicted"/>